<feature type="binding site" evidence="3">
    <location>
        <begin position="32"/>
        <end position="33"/>
    </location>
    <ligand>
        <name>substrate</name>
    </ligand>
</feature>
<evidence type="ECO:0000313" key="5">
    <source>
        <dbReference type="EMBL" id="ARN77763.1"/>
    </source>
</evidence>
<dbReference type="CDD" id="cd03360">
    <property type="entry name" value="LbH_AT_putative"/>
    <property type="match status" value="1"/>
</dbReference>
<evidence type="ECO:0000313" key="6">
    <source>
        <dbReference type="Proteomes" id="UP000193431"/>
    </source>
</evidence>
<feature type="site" description="Increases basicity of active site His" evidence="2">
    <location>
        <position position="126"/>
    </location>
</feature>
<evidence type="ECO:0000259" key="4">
    <source>
        <dbReference type="Pfam" id="PF17836"/>
    </source>
</evidence>
<dbReference type="InterPro" id="IPR020019">
    <property type="entry name" value="AcTrfase_PglD-like"/>
</dbReference>
<dbReference type="SUPFAM" id="SSF51161">
    <property type="entry name" value="Trimeric LpxA-like enzymes"/>
    <property type="match status" value="1"/>
</dbReference>
<dbReference type="Gene3D" id="3.40.50.20">
    <property type="match status" value="1"/>
</dbReference>
<dbReference type="PANTHER" id="PTHR43300">
    <property type="entry name" value="ACETYLTRANSFERASE"/>
    <property type="match status" value="1"/>
</dbReference>
<sequence>MNDLIIYGASGHGKVVYDAALKSDKHDVIFYDDDVKKKSILNQRITHELPKDGSVVVAVGDNRIRQKLVSQVTLDFEKAIIHPSSVLGVDVEIGEGTVVFAGSVINPDVKIGKHVIINTKATVEHDCDIENFVHISPNATLCGTVEVGEGTQIGAGAVVLPNLKIGKWCIIAAGAVVTRNIPDHSKVIGVPGKIVGTTDA</sequence>
<accession>A0A1W6MJK8</accession>
<dbReference type="InterPro" id="IPR050179">
    <property type="entry name" value="Trans_hexapeptide_repeat"/>
</dbReference>
<dbReference type="InterPro" id="IPR011004">
    <property type="entry name" value="Trimer_LpxA-like_sf"/>
</dbReference>
<feature type="binding site" evidence="3">
    <location>
        <position position="60"/>
    </location>
    <ligand>
        <name>substrate</name>
    </ligand>
</feature>
<evidence type="ECO:0000256" key="3">
    <source>
        <dbReference type="PIRSR" id="PIRSR620019-2"/>
    </source>
</evidence>
<dbReference type="STRING" id="331648.BST97_06990"/>
<name>A0A1W6MJK8_9FLAO</name>
<organism evidence="5 6">
    <name type="scientific">Nonlabens spongiae</name>
    <dbReference type="NCBI Taxonomy" id="331648"/>
    <lineage>
        <taxon>Bacteria</taxon>
        <taxon>Pseudomonadati</taxon>
        <taxon>Bacteroidota</taxon>
        <taxon>Flavobacteriia</taxon>
        <taxon>Flavobacteriales</taxon>
        <taxon>Flavobacteriaceae</taxon>
        <taxon>Nonlabens</taxon>
    </lineage>
</organism>
<reference evidence="5 6" key="1">
    <citation type="submission" date="2016-11" db="EMBL/GenBank/DDBJ databases">
        <title>Trade-off between light-utilization and light-protection in marine flavobacteria.</title>
        <authorList>
            <person name="Kumagai Y."/>
        </authorList>
    </citation>
    <scope>NUCLEOTIDE SEQUENCE [LARGE SCALE GENOMIC DNA]</scope>
    <source>
        <strain evidence="5 6">JCM 13191</strain>
    </source>
</reference>
<keyword evidence="6" id="KW-1185">Reference proteome</keyword>
<dbReference type="AlphaFoldDB" id="A0A1W6MJK8"/>
<dbReference type="Pfam" id="PF17836">
    <property type="entry name" value="PglD_N"/>
    <property type="match status" value="1"/>
</dbReference>
<protein>
    <recommendedName>
        <fullName evidence="4">PglD N-terminal domain-containing protein</fullName>
    </recommendedName>
</protein>
<dbReference type="InterPro" id="IPR001451">
    <property type="entry name" value="Hexapep"/>
</dbReference>
<dbReference type="NCBIfam" id="TIGR03570">
    <property type="entry name" value="NeuD_NnaD"/>
    <property type="match status" value="1"/>
</dbReference>
<dbReference type="PANTHER" id="PTHR43300:SF7">
    <property type="entry name" value="UDP-N-ACETYLBACILLOSAMINE N-ACETYLTRANSFERASE"/>
    <property type="match status" value="1"/>
</dbReference>
<comment type="similarity">
    <text evidence="1">Belongs to the transferase hexapeptide repeat family.</text>
</comment>
<feature type="binding site" evidence="3">
    <location>
        <begin position="10"/>
        <end position="12"/>
    </location>
    <ligand>
        <name>substrate</name>
    </ligand>
</feature>
<dbReference type="RefSeq" id="WP_085766562.1">
    <property type="nucleotide sequence ID" value="NZ_CP019344.1"/>
</dbReference>
<dbReference type="EMBL" id="CP019344">
    <property type="protein sequence ID" value="ARN77763.1"/>
    <property type="molecule type" value="Genomic_DNA"/>
</dbReference>
<dbReference type="Pfam" id="PF00132">
    <property type="entry name" value="Hexapep"/>
    <property type="match status" value="2"/>
</dbReference>
<dbReference type="InterPro" id="IPR041561">
    <property type="entry name" value="PglD_N"/>
</dbReference>
<feature type="active site" description="Proton acceptor" evidence="2">
    <location>
        <position position="125"/>
    </location>
</feature>
<feature type="binding site" evidence="3">
    <location>
        <position position="134"/>
    </location>
    <ligand>
        <name>acetyl-CoA</name>
        <dbReference type="ChEBI" id="CHEBI:57288"/>
    </ligand>
</feature>
<dbReference type="Gene3D" id="2.160.10.10">
    <property type="entry name" value="Hexapeptide repeat proteins"/>
    <property type="match status" value="1"/>
</dbReference>
<evidence type="ECO:0000256" key="1">
    <source>
        <dbReference type="ARBA" id="ARBA00007274"/>
    </source>
</evidence>
<dbReference type="Proteomes" id="UP000193431">
    <property type="component" value="Chromosome"/>
</dbReference>
<feature type="domain" description="PglD N-terminal" evidence="4">
    <location>
        <begin position="3"/>
        <end position="71"/>
    </location>
</feature>
<proteinExistence type="inferred from homology"/>
<gene>
    <name evidence="5" type="ORF">BST97_06990</name>
</gene>
<dbReference type="OrthoDB" id="9794407at2"/>
<evidence type="ECO:0000256" key="2">
    <source>
        <dbReference type="PIRSR" id="PIRSR620019-1"/>
    </source>
</evidence>